<gene>
    <name evidence="1" type="ORF">DPEC_G00010740</name>
</gene>
<keyword evidence="2" id="KW-1185">Reference proteome</keyword>
<protein>
    <submittedName>
        <fullName evidence="1">Uncharacterized protein</fullName>
    </submittedName>
</protein>
<evidence type="ECO:0000313" key="1">
    <source>
        <dbReference type="EMBL" id="KAJ8016763.1"/>
    </source>
</evidence>
<dbReference type="Proteomes" id="UP001157502">
    <property type="component" value="Chromosome 1"/>
</dbReference>
<accession>A0ACC2HMR5</accession>
<sequence length="112" mass="11807">MTVPPLKGKVPAATLQQSGVRVRGKSNSGGHLSWSSSEAKPTDLSPKLCGQTGHAAPEPMTGHRGKCRFCKALASFDQQQENIPRPSCPPLKTDISGSSPPSFPSLSQIQIT</sequence>
<reference evidence="1" key="1">
    <citation type="submission" date="2021-05" db="EMBL/GenBank/DDBJ databases">
        <authorList>
            <person name="Pan Q."/>
            <person name="Jouanno E."/>
            <person name="Zahm M."/>
            <person name="Klopp C."/>
            <person name="Cabau C."/>
            <person name="Louis A."/>
            <person name="Berthelot C."/>
            <person name="Parey E."/>
            <person name="Roest Crollius H."/>
            <person name="Montfort J."/>
            <person name="Robinson-Rechavi M."/>
            <person name="Bouchez O."/>
            <person name="Lampietro C."/>
            <person name="Lopez Roques C."/>
            <person name="Donnadieu C."/>
            <person name="Postlethwait J."/>
            <person name="Bobe J."/>
            <person name="Dillon D."/>
            <person name="Chandos A."/>
            <person name="von Hippel F."/>
            <person name="Guiguen Y."/>
        </authorList>
    </citation>
    <scope>NUCLEOTIDE SEQUENCE</scope>
    <source>
        <strain evidence="1">YG-Jan2019</strain>
    </source>
</reference>
<comment type="caution">
    <text evidence="1">The sequence shown here is derived from an EMBL/GenBank/DDBJ whole genome shotgun (WGS) entry which is preliminary data.</text>
</comment>
<evidence type="ECO:0000313" key="2">
    <source>
        <dbReference type="Proteomes" id="UP001157502"/>
    </source>
</evidence>
<organism evidence="1 2">
    <name type="scientific">Dallia pectoralis</name>
    <name type="common">Alaska blackfish</name>
    <dbReference type="NCBI Taxonomy" id="75939"/>
    <lineage>
        <taxon>Eukaryota</taxon>
        <taxon>Metazoa</taxon>
        <taxon>Chordata</taxon>
        <taxon>Craniata</taxon>
        <taxon>Vertebrata</taxon>
        <taxon>Euteleostomi</taxon>
        <taxon>Actinopterygii</taxon>
        <taxon>Neopterygii</taxon>
        <taxon>Teleostei</taxon>
        <taxon>Protacanthopterygii</taxon>
        <taxon>Esociformes</taxon>
        <taxon>Umbridae</taxon>
        <taxon>Dallia</taxon>
    </lineage>
</organism>
<dbReference type="EMBL" id="CM055728">
    <property type="protein sequence ID" value="KAJ8016763.1"/>
    <property type="molecule type" value="Genomic_DNA"/>
</dbReference>
<proteinExistence type="predicted"/>
<name>A0ACC2HMR5_DALPE</name>